<evidence type="ECO:0000313" key="3">
    <source>
        <dbReference type="Proteomes" id="UP001611415"/>
    </source>
</evidence>
<comment type="caution">
    <text evidence="2">The sequence shown here is derived from an EMBL/GenBank/DDBJ whole genome shotgun (WGS) entry which is preliminary data.</text>
</comment>
<gene>
    <name evidence="2" type="ORF">ACH49W_35055</name>
</gene>
<dbReference type="RefSeq" id="WP_364827944.1">
    <property type="nucleotide sequence ID" value="NZ_JBFAYM010000035.1"/>
</dbReference>
<accession>A0ABW7XC56</accession>
<feature type="transmembrane region" description="Helical" evidence="1">
    <location>
        <begin position="23"/>
        <end position="51"/>
    </location>
</feature>
<sequence length="79" mass="8184">MTTAHPTTVDIAGTAWPVYKLEALAAGLVAGVLLLFVTGAPQVAVLAAAAITAMRWALGHVTTRRDAGVVRHERALSAH</sequence>
<keyword evidence="1" id="KW-0812">Transmembrane</keyword>
<keyword evidence="1" id="KW-0472">Membrane</keyword>
<organism evidence="2 3">
    <name type="scientific">Nocardia xishanensis</name>
    <dbReference type="NCBI Taxonomy" id="238964"/>
    <lineage>
        <taxon>Bacteria</taxon>
        <taxon>Bacillati</taxon>
        <taxon>Actinomycetota</taxon>
        <taxon>Actinomycetes</taxon>
        <taxon>Mycobacteriales</taxon>
        <taxon>Nocardiaceae</taxon>
        <taxon>Nocardia</taxon>
    </lineage>
</organism>
<keyword evidence="1" id="KW-1133">Transmembrane helix</keyword>
<keyword evidence="3" id="KW-1185">Reference proteome</keyword>
<dbReference type="EMBL" id="JBIRYO010000044">
    <property type="protein sequence ID" value="MFI2478602.1"/>
    <property type="molecule type" value="Genomic_DNA"/>
</dbReference>
<dbReference type="Proteomes" id="UP001611415">
    <property type="component" value="Unassembled WGS sequence"/>
</dbReference>
<evidence type="ECO:0000256" key="1">
    <source>
        <dbReference type="SAM" id="Phobius"/>
    </source>
</evidence>
<protein>
    <submittedName>
        <fullName evidence="2">Uncharacterized protein</fullName>
    </submittedName>
</protein>
<name>A0ABW7XC56_9NOCA</name>
<proteinExistence type="predicted"/>
<evidence type="ECO:0000313" key="2">
    <source>
        <dbReference type="EMBL" id="MFI2478602.1"/>
    </source>
</evidence>
<reference evidence="2 3" key="1">
    <citation type="submission" date="2024-10" db="EMBL/GenBank/DDBJ databases">
        <title>The Natural Products Discovery Center: Release of the First 8490 Sequenced Strains for Exploring Actinobacteria Biosynthetic Diversity.</title>
        <authorList>
            <person name="Kalkreuter E."/>
            <person name="Kautsar S.A."/>
            <person name="Yang D."/>
            <person name="Bader C.D."/>
            <person name="Teijaro C.N."/>
            <person name="Fluegel L."/>
            <person name="Davis C.M."/>
            <person name="Simpson J.R."/>
            <person name="Lauterbach L."/>
            <person name="Steele A.D."/>
            <person name="Gui C."/>
            <person name="Meng S."/>
            <person name="Li G."/>
            <person name="Viehrig K."/>
            <person name="Ye F."/>
            <person name="Su P."/>
            <person name="Kiefer A.F."/>
            <person name="Nichols A."/>
            <person name="Cepeda A.J."/>
            <person name="Yan W."/>
            <person name="Fan B."/>
            <person name="Jiang Y."/>
            <person name="Adhikari A."/>
            <person name="Zheng C.-J."/>
            <person name="Schuster L."/>
            <person name="Cowan T.M."/>
            <person name="Smanski M.J."/>
            <person name="Chevrette M.G."/>
            <person name="De Carvalho L.P.S."/>
            <person name="Shen B."/>
        </authorList>
    </citation>
    <scope>NUCLEOTIDE SEQUENCE [LARGE SCALE GENOMIC DNA]</scope>
    <source>
        <strain evidence="2 3">NPDC019275</strain>
    </source>
</reference>